<dbReference type="Proteomes" id="UP000291130">
    <property type="component" value="Chromosome"/>
</dbReference>
<dbReference type="AlphaFoldDB" id="A0A411MKK3"/>
<protein>
    <submittedName>
        <fullName evidence="1">Uncharacterized protein</fullName>
    </submittedName>
</protein>
<organism evidence="1 2">
    <name type="scientific">Pseudomonas tructae</name>
    <dbReference type="NCBI Taxonomy" id="2518644"/>
    <lineage>
        <taxon>Bacteria</taxon>
        <taxon>Pseudomonadati</taxon>
        <taxon>Pseudomonadota</taxon>
        <taxon>Gammaproteobacteria</taxon>
        <taxon>Pseudomonadales</taxon>
        <taxon>Pseudomonadaceae</taxon>
        <taxon>Pseudomonas</taxon>
    </lineage>
</organism>
<name>A0A411MKK3_9PSED</name>
<proteinExistence type="predicted"/>
<reference evidence="1 2" key="1">
    <citation type="submission" date="2019-02" db="EMBL/GenBank/DDBJ databases">
        <title>Complete genome sequence of Pseudomonas sp. SNU WT1 isolated from rainbow trout.</title>
        <authorList>
            <person name="Oh W.T."/>
            <person name="Park S.C."/>
        </authorList>
    </citation>
    <scope>NUCLEOTIDE SEQUENCE [LARGE SCALE GENOMIC DNA]</scope>
    <source>
        <strain evidence="1 2">SNU WT1</strain>
    </source>
</reference>
<dbReference type="KEGG" id="ptk:EXN22_17120"/>
<evidence type="ECO:0000313" key="2">
    <source>
        <dbReference type="Proteomes" id="UP000291130"/>
    </source>
</evidence>
<dbReference type="OrthoDB" id="6943399at2"/>
<sequence length="110" mass="12509">MMNLNNQPTVDELARLFAARKDTLDSHILWVCASGEVRLDSLETMTDEAQFEERNPNMRARLKMYRRGQGYVGKKAAADKQYVGRVLQTLQSEWAALQHTPGVAVIDRLC</sequence>
<evidence type="ECO:0000313" key="1">
    <source>
        <dbReference type="EMBL" id="QBF27322.1"/>
    </source>
</evidence>
<dbReference type="EMBL" id="CP035952">
    <property type="protein sequence ID" value="QBF27322.1"/>
    <property type="molecule type" value="Genomic_DNA"/>
</dbReference>
<accession>A0A411MKK3</accession>
<dbReference type="RefSeq" id="WP_130265183.1">
    <property type="nucleotide sequence ID" value="NZ_CP035952.1"/>
</dbReference>
<keyword evidence="2" id="KW-1185">Reference proteome</keyword>
<gene>
    <name evidence="1" type="ORF">EXN22_17120</name>
</gene>